<dbReference type="PANTHER" id="PTHR30289:SF1">
    <property type="entry name" value="PEBP (PHOSPHATIDYLETHANOLAMINE-BINDING PROTEIN) FAMILY PROTEIN"/>
    <property type="match status" value="1"/>
</dbReference>
<name>A0A1G7LDN5_9SPHI</name>
<dbReference type="Pfam" id="PF01161">
    <property type="entry name" value="PBP"/>
    <property type="match status" value="1"/>
</dbReference>
<protein>
    <recommendedName>
        <fullName evidence="4">Phospholipid-binding protein, PBP family</fullName>
    </recommendedName>
</protein>
<accession>A0A1G7LDN5</accession>
<dbReference type="EMBL" id="FNAI01000018">
    <property type="protein sequence ID" value="SDF47501.1"/>
    <property type="molecule type" value="Genomic_DNA"/>
</dbReference>
<feature type="compositionally biased region" description="Polar residues" evidence="1">
    <location>
        <begin position="43"/>
        <end position="53"/>
    </location>
</feature>
<dbReference type="InterPro" id="IPR036610">
    <property type="entry name" value="PEBP-like_sf"/>
</dbReference>
<evidence type="ECO:0000256" key="1">
    <source>
        <dbReference type="SAM" id="MobiDB-lite"/>
    </source>
</evidence>
<keyword evidence="3" id="KW-1185">Reference proteome</keyword>
<sequence length="112" mass="11827">MYDADAPTGSGFWHWVIVDIPSQVLELKAGQGDAKTDQAPAGSLQSQNDTGSPGYQGPCPPTGDAPHRYLITVYALDTEKLGTNATSTAALTGFMLSKHTLAKASLAIYCKR</sequence>
<dbReference type="AlphaFoldDB" id="A0A1G7LDN5"/>
<reference evidence="2 3" key="1">
    <citation type="submission" date="2016-10" db="EMBL/GenBank/DDBJ databases">
        <authorList>
            <person name="de Groot N.N."/>
        </authorList>
    </citation>
    <scope>NUCLEOTIDE SEQUENCE [LARGE SCALE GENOMIC DNA]</scope>
    <source>
        <strain evidence="2 3">47C3B</strain>
    </source>
</reference>
<dbReference type="InterPro" id="IPR005247">
    <property type="entry name" value="YbhB_YbcL/LppC-like"/>
</dbReference>
<dbReference type="Gene3D" id="3.90.280.10">
    <property type="entry name" value="PEBP-like"/>
    <property type="match status" value="1"/>
</dbReference>
<dbReference type="SUPFAM" id="SSF49777">
    <property type="entry name" value="PEBP-like"/>
    <property type="match status" value="1"/>
</dbReference>
<organism evidence="2 3">
    <name type="scientific">Mucilaginibacter pineti</name>
    <dbReference type="NCBI Taxonomy" id="1391627"/>
    <lineage>
        <taxon>Bacteria</taxon>
        <taxon>Pseudomonadati</taxon>
        <taxon>Bacteroidota</taxon>
        <taxon>Sphingobacteriia</taxon>
        <taxon>Sphingobacteriales</taxon>
        <taxon>Sphingobacteriaceae</taxon>
        <taxon>Mucilaginibacter</taxon>
    </lineage>
</organism>
<dbReference type="NCBIfam" id="TIGR00481">
    <property type="entry name" value="YbhB/YbcL family Raf kinase inhibitor-like protein"/>
    <property type="match status" value="1"/>
</dbReference>
<proteinExistence type="predicted"/>
<evidence type="ECO:0000313" key="3">
    <source>
        <dbReference type="Proteomes" id="UP000199072"/>
    </source>
</evidence>
<dbReference type="PANTHER" id="PTHR30289">
    <property type="entry name" value="UNCHARACTERIZED PROTEIN YBCL-RELATED"/>
    <property type="match status" value="1"/>
</dbReference>
<dbReference type="Proteomes" id="UP000199072">
    <property type="component" value="Unassembled WGS sequence"/>
</dbReference>
<gene>
    <name evidence="2" type="ORF">SAMN05216464_118127</name>
</gene>
<evidence type="ECO:0008006" key="4">
    <source>
        <dbReference type="Google" id="ProtNLM"/>
    </source>
</evidence>
<evidence type="ECO:0000313" key="2">
    <source>
        <dbReference type="EMBL" id="SDF47501.1"/>
    </source>
</evidence>
<dbReference type="InterPro" id="IPR008914">
    <property type="entry name" value="PEBP"/>
</dbReference>
<dbReference type="STRING" id="1391627.SAMN05216464_118127"/>
<feature type="region of interest" description="Disordered" evidence="1">
    <location>
        <begin position="29"/>
        <end position="61"/>
    </location>
</feature>
<dbReference type="CDD" id="cd00865">
    <property type="entry name" value="PEBP_bact_arch"/>
    <property type="match status" value="1"/>
</dbReference>